<dbReference type="Gene3D" id="3.90.550.10">
    <property type="entry name" value="Spore Coat Polysaccharide Biosynthesis Protein SpsA, Chain A"/>
    <property type="match status" value="1"/>
</dbReference>
<dbReference type="Pfam" id="PF18402">
    <property type="entry name" value="Thioredoxin_14"/>
    <property type="match status" value="1"/>
</dbReference>
<evidence type="ECO:0000256" key="3">
    <source>
        <dbReference type="ARBA" id="ARBA00022729"/>
    </source>
</evidence>
<dbReference type="FunCoup" id="A2FFU1">
    <property type="interactions" value="546"/>
</dbReference>
<evidence type="ECO:0000256" key="1">
    <source>
        <dbReference type="ARBA" id="ARBA00001913"/>
    </source>
</evidence>
<dbReference type="Pfam" id="PF06427">
    <property type="entry name" value="UDP-g_GGTase"/>
    <property type="match status" value="1"/>
</dbReference>
<evidence type="ECO:0000313" key="9">
    <source>
        <dbReference type="EMBL" id="EAX96240.1"/>
    </source>
</evidence>
<dbReference type="InterPro" id="IPR009448">
    <property type="entry name" value="UDP-g_GGtrans"/>
</dbReference>
<reference evidence="9" key="2">
    <citation type="journal article" date="2007" name="Science">
        <title>Draft genome sequence of the sexually transmitted pathogen Trichomonas vaginalis.</title>
        <authorList>
            <person name="Carlton J.M."/>
            <person name="Hirt R.P."/>
            <person name="Silva J.C."/>
            <person name="Delcher A.L."/>
            <person name="Schatz M."/>
            <person name="Zhao Q."/>
            <person name="Wortman J.R."/>
            <person name="Bidwell S.L."/>
            <person name="Alsmark U.C.M."/>
            <person name="Besteiro S."/>
            <person name="Sicheritz-Ponten T."/>
            <person name="Noel C.J."/>
            <person name="Dacks J.B."/>
            <person name="Foster P.G."/>
            <person name="Simillion C."/>
            <person name="Van de Peer Y."/>
            <person name="Miranda-Saavedra D."/>
            <person name="Barton G.J."/>
            <person name="Westrop G.D."/>
            <person name="Mueller S."/>
            <person name="Dessi D."/>
            <person name="Fiori P.L."/>
            <person name="Ren Q."/>
            <person name="Paulsen I."/>
            <person name="Zhang H."/>
            <person name="Bastida-Corcuera F.D."/>
            <person name="Simoes-Barbosa A."/>
            <person name="Brown M.T."/>
            <person name="Hayes R.D."/>
            <person name="Mukherjee M."/>
            <person name="Okumura C.Y."/>
            <person name="Schneider R."/>
            <person name="Smith A.J."/>
            <person name="Vanacova S."/>
            <person name="Villalvazo M."/>
            <person name="Haas B.J."/>
            <person name="Pertea M."/>
            <person name="Feldblyum T.V."/>
            <person name="Utterback T.R."/>
            <person name="Shu C.L."/>
            <person name="Osoegawa K."/>
            <person name="de Jong P.J."/>
            <person name="Hrdy I."/>
            <person name="Horvathova L."/>
            <person name="Zubacova Z."/>
            <person name="Dolezal P."/>
            <person name="Malik S.B."/>
            <person name="Logsdon J.M. Jr."/>
            <person name="Henze K."/>
            <person name="Gupta A."/>
            <person name="Wang C.C."/>
            <person name="Dunne R.L."/>
            <person name="Upcroft J.A."/>
            <person name="Upcroft P."/>
            <person name="White O."/>
            <person name="Salzberg S.L."/>
            <person name="Tang P."/>
            <person name="Chiu C.-H."/>
            <person name="Lee Y.-S."/>
            <person name="Embley T.M."/>
            <person name="Coombs G.H."/>
            <person name="Mottram J.C."/>
            <person name="Tachezy J."/>
            <person name="Fraser-Liggett C.M."/>
            <person name="Johnson P.J."/>
        </authorList>
    </citation>
    <scope>NUCLEOTIDE SEQUENCE [LARGE SCALE GENOMIC DNA]</scope>
    <source>
        <strain evidence="9">G3</strain>
    </source>
</reference>
<dbReference type="InParanoid" id="A2FFU1"/>
<feature type="domain" description="UGGT thioredoxin-like" evidence="6">
    <location>
        <begin position="267"/>
        <end position="352"/>
    </location>
</feature>
<evidence type="ECO:0000259" key="8">
    <source>
        <dbReference type="Pfam" id="PF18404"/>
    </source>
</evidence>
<evidence type="ECO:0000313" key="10">
    <source>
        <dbReference type="Proteomes" id="UP000001542"/>
    </source>
</evidence>
<dbReference type="Pfam" id="PF18401">
    <property type="entry name" value="Thioredoxin_13"/>
    <property type="match status" value="1"/>
</dbReference>
<comment type="cofactor">
    <cofactor evidence="1">
        <name>Ca(2+)</name>
        <dbReference type="ChEBI" id="CHEBI:29108"/>
    </cofactor>
</comment>
<dbReference type="Pfam" id="PF18404">
    <property type="entry name" value="Glyco_transf_24"/>
    <property type="match status" value="1"/>
</dbReference>
<dbReference type="SMR" id="A2FFU1"/>
<keyword evidence="4" id="KW-0256">Endoplasmic reticulum</keyword>
<evidence type="ECO:0000256" key="2">
    <source>
        <dbReference type="ARBA" id="ARBA00004319"/>
    </source>
</evidence>
<dbReference type="GO" id="GO:0018279">
    <property type="term" value="P:protein N-linked glycosylation via asparagine"/>
    <property type="evidence" value="ECO:0000318"/>
    <property type="project" value="GO_Central"/>
</dbReference>
<dbReference type="GO" id="GO:0003980">
    <property type="term" value="F:UDP-glucose:glycoprotein glucosyltransferase activity"/>
    <property type="evidence" value="ECO:0000318"/>
    <property type="project" value="GO_Central"/>
</dbReference>
<dbReference type="STRING" id="5722.A2FFU1"/>
<dbReference type="InterPro" id="IPR029044">
    <property type="entry name" value="Nucleotide-diphossugar_trans"/>
</dbReference>
<dbReference type="OrthoDB" id="27683at2759"/>
<dbReference type="InterPro" id="IPR040497">
    <property type="entry name" value="Glyco_transf_24"/>
</dbReference>
<protein>
    <submittedName>
        <fullName evidence="9">Uncharacterized protein</fullName>
    </submittedName>
</protein>
<dbReference type="InterPro" id="IPR040694">
    <property type="entry name" value="UGGT_TRXL_2"/>
</dbReference>
<keyword evidence="10" id="KW-1185">Reference proteome</keyword>
<dbReference type="eggNOG" id="KOG1879">
    <property type="taxonomic scope" value="Eukaryota"/>
</dbReference>
<organism evidence="9 10">
    <name type="scientific">Trichomonas vaginalis (strain ATCC PRA-98 / G3)</name>
    <dbReference type="NCBI Taxonomy" id="412133"/>
    <lineage>
        <taxon>Eukaryota</taxon>
        <taxon>Metamonada</taxon>
        <taxon>Parabasalia</taxon>
        <taxon>Trichomonadida</taxon>
        <taxon>Trichomonadidae</taxon>
        <taxon>Trichomonas</taxon>
    </lineage>
</organism>
<dbReference type="Proteomes" id="UP000001542">
    <property type="component" value="Unassembled WGS sequence"/>
</dbReference>
<dbReference type="GO" id="GO:0005788">
    <property type="term" value="C:endoplasmic reticulum lumen"/>
    <property type="evidence" value="ECO:0007669"/>
    <property type="project" value="UniProtKB-SubCell"/>
</dbReference>
<evidence type="ECO:0000256" key="4">
    <source>
        <dbReference type="ARBA" id="ARBA00022824"/>
    </source>
</evidence>
<dbReference type="KEGG" id="tva:4754009"/>
<dbReference type="PANTHER" id="PTHR11226:SF0">
    <property type="entry name" value="UDP-GLUCOSE:GLYCOPROTEIN GLUCOSYLTRANSFERASE"/>
    <property type="match status" value="1"/>
</dbReference>
<dbReference type="SUPFAM" id="SSF53448">
    <property type="entry name" value="Nucleotide-diphospho-sugar transferases"/>
    <property type="match status" value="1"/>
</dbReference>
<dbReference type="CDD" id="cd06432">
    <property type="entry name" value="GT8_HUGT1_C_like"/>
    <property type="match status" value="1"/>
</dbReference>
<dbReference type="GO" id="GO:0051082">
    <property type="term" value="F:unfolded protein binding"/>
    <property type="evidence" value="ECO:0000318"/>
    <property type="project" value="GO_Central"/>
</dbReference>
<feature type="domain" description="UGGT thioredoxin-like" evidence="7">
    <location>
        <begin position="368"/>
        <end position="595"/>
    </location>
</feature>
<reference evidence="9" key="1">
    <citation type="submission" date="2006-10" db="EMBL/GenBank/DDBJ databases">
        <authorList>
            <person name="Amadeo P."/>
            <person name="Zhao Q."/>
            <person name="Wortman J."/>
            <person name="Fraser-Liggett C."/>
            <person name="Carlton J."/>
        </authorList>
    </citation>
    <scope>NUCLEOTIDE SEQUENCE</scope>
    <source>
        <strain evidence="9">G3</strain>
    </source>
</reference>
<gene>
    <name evidence="9" type="ORF">TVAG_022230</name>
</gene>
<evidence type="ECO:0000259" key="6">
    <source>
        <dbReference type="Pfam" id="PF18401"/>
    </source>
</evidence>
<dbReference type="RefSeq" id="XP_001309170.1">
    <property type="nucleotide sequence ID" value="XM_001309169.1"/>
</dbReference>
<evidence type="ECO:0000259" key="7">
    <source>
        <dbReference type="Pfam" id="PF18402"/>
    </source>
</evidence>
<name>A2FFU1_TRIV3</name>
<dbReference type="VEuPathDB" id="TrichDB:TVAG_022230"/>
<dbReference type="VEuPathDB" id="TrichDB:TVAGG3_0558100"/>
<dbReference type="FunFam" id="3.90.550.10:FF:000332">
    <property type="entry name" value="Glycosyl transferase family 8 protein"/>
    <property type="match status" value="1"/>
</dbReference>
<feature type="domain" description="Glucosyltransferase 24 catalytic" evidence="8">
    <location>
        <begin position="1020"/>
        <end position="1286"/>
    </location>
</feature>
<dbReference type="EMBL" id="DS113768">
    <property type="protein sequence ID" value="EAX96240.1"/>
    <property type="molecule type" value="Genomic_DNA"/>
</dbReference>
<dbReference type="GO" id="GO:0005783">
    <property type="term" value="C:endoplasmic reticulum"/>
    <property type="evidence" value="ECO:0000318"/>
    <property type="project" value="GO_Central"/>
</dbReference>
<keyword evidence="3" id="KW-0732">Signal</keyword>
<accession>A2FFU1</accession>
<sequence>MLSFLLFSLATSTFRPDHEVVMSVVAPWDETPLFEHILFFMTDFSSEMATQFLRDIVKNHDQLNNETFIWETAFRILPKFHHAFLKSQISIGFYTPRGEMYREMARTKGGSNYNDLMIIGEKLNTFGILCHYLPSDDLDVQPFELQYGIPQSIVYANIYNKEVAEYVIKLIDENIPFSFRPTSKTGKFGVNLRGFGIEMRPFKYSMEYGVKDSIVLESSKEVSLHKDETTENITGIPESYYDLLKEDMFAEKFTSWLENHNDTSLVKRMRDFTNNYPLYINEILKTNISNSSIGSLDQLYRMRYNGQTLSSLNGRVLSLPNLDIFTLIDVINKERVSRQILTDEFKLNETQLDVIFKSYKEDSRSIFFDTRSKYVHYYNDVMTDPHFDDYTDDFSIFYTPLNQMPRVRRPLAQYVLYIDPTTNNGFTELYYATNLIEEGYTVNLGLVPYFNLGSKLSKRIAFAFHHIARNVNSSEAIQFLLDAHYVLGVDMDSRTLYPTSPATYKAAYQLHANSKCLKWDELYKLFAGSPELDAILDTISYIKNAQIAIPCSYMNGKKVETSNGMNVIYYHAQTAITELAGLIRRFRITKDDDFDVFDIISRRYFVAKSLNEEVLYSTPKSLKISTLTYDRQLEYIDLISKTKWDYSNEGRLTNYFFLFCNDSVDTTTFFDFAKRKRFNSAQFKVNPEIPKNLRSIFPSSNSTCSLVVNGRVYEDIDPNDFEFYQLADDWNTYFILDGLFALDQSVKRRRVECLAYSSSLIIDWMAQSVVRRHDSDDFFQVKNPMIYATQNSTSDIVWELVVDPLTREFQRIASIINWVEKNNLAQIRLCLVLPFALNDSLTTLTTYYRSALDEDIAVFTMLNDTTTYSAMPDMPMSWVYESMRASTDLDNILLSQLKTHSQEGVYVLTNILLEGNCQTSDYQTAEGTELAIENEMGERLSDTTSMMNGYFQLQANPGKFNIEIGGARSASIFELPKTTVIIGSFVNPVAKILLNYRPGKEGMKANNVTASGDFATTDRVDVFSVASGHLYERLMKIMMLSVRKRSTHNVKFWIVKNFLSPTFKATLPIMAEKYNFSYQLVSYKWPTWLRGQVEKQRIIWGNKILFLDTIFPLDLERVIYIDADQTVRADLNELMRMDFQGAPYAFTPMCNSRNETEPFRFWKQGYWLNHLQGKPYHISALFAIDLLKFRQMAAGDLLRYHYHHLSSDPGSLANLDQDLPNYAQHQIPIFSLPQEWLWCETWCSDETMAKAKTIDLCNNPLTHAPKLHIAQTRIEEWPGLDELARNISAGPDDYQYKFFKKQETE</sequence>
<dbReference type="InterPro" id="IPR040692">
    <property type="entry name" value="UGGT_TRXL_3"/>
</dbReference>
<keyword evidence="5" id="KW-0325">Glycoprotein</keyword>
<proteinExistence type="predicted"/>
<dbReference type="PANTHER" id="PTHR11226">
    <property type="entry name" value="UDP-GLUCOSE GLYCOPROTEIN:GLUCOSYLTRANSFERASE"/>
    <property type="match status" value="1"/>
</dbReference>
<comment type="subcellular location">
    <subcellularLocation>
        <location evidence="2">Endoplasmic reticulum lumen</location>
    </subcellularLocation>
</comment>
<evidence type="ECO:0000256" key="5">
    <source>
        <dbReference type="ARBA" id="ARBA00023180"/>
    </source>
</evidence>